<feature type="region of interest" description="Disordered" evidence="1">
    <location>
        <begin position="164"/>
        <end position="193"/>
    </location>
</feature>
<dbReference type="EMBL" id="VFLP01000014">
    <property type="protein sequence ID" value="TRX95736.1"/>
    <property type="molecule type" value="Genomic_DNA"/>
</dbReference>
<feature type="region of interest" description="Disordered" evidence="1">
    <location>
        <begin position="72"/>
        <end position="109"/>
    </location>
</feature>
<protein>
    <submittedName>
        <fullName evidence="2">Uncharacterized protein</fullName>
    </submittedName>
</protein>
<sequence>MKPVYAIPLTAVVTVVVGQNFNSGSFSGTATFTISGSAVTVGGTNAATFVVGSSTITVGGASSTASSSDAAVSAASDDSSSDSDADSDGTSSAQAEDEDDDSDAAAATSSTGNSIIDGFISTYSGGLLTLPLSSATITLGSFTLAPSAGFGAFPFNATTTRTVTPSVSGADSTGSDSGEATATPSGPSTSLGIITDVPTATSTGTAKSLSTVLIFLGAAITYLL</sequence>
<dbReference type="AlphaFoldDB" id="A0A553I698"/>
<comment type="caution">
    <text evidence="2">The sequence shown here is derived from an EMBL/GenBank/DDBJ whole genome shotgun (WGS) entry which is preliminary data.</text>
</comment>
<accession>A0A553I698</accession>
<keyword evidence="3" id="KW-1185">Reference proteome</keyword>
<reference evidence="3" key="1">
    <citation type="submission" date="2019-06" db="EMBL/GenBank/DDBJ databases">
        <title>Draft genome sequence of the griseofulvin-producing fungus Xylaria cubensis strain G536.</title>
        <authorList>
            <person name="Mead M.E."/>
            <person name="Raja H.A."/>
            <person name="Steenwyk J.L."/>
            <person name="Knowles S.L."/>
            <person name="Oberlies N.H."/>
            <person name="Rokas A."/>
        </authorList>
    </citation>
    <scope>NUCLEOTIDE SEQUENCE [LARGE SCALE GENOMIC DNA]</scope>
    <source>
        <strain evidence="3">G536</strain>
    </source>
</reference>
<dbReference type="Proteomes" id="UP000319160">
    <property type="component" value="Unassembled WGS sequence"/>
</dbReference>
<proteinExistence type="predicted"/>
<evidence type="ECO:0000313" key="2">
    <source>
        <dbReference type="EMBL" id="TRX95736.1"/>
    </source>
</evidence>
<dbReference type="OrthoDB" id="4779767at2759"/>
<gene>
    <name evidence="2" type="ORF">FHL15_003290</name>
</gene>
<evidence type="ECO:0000313" key="3">
    <source>
        <dbReference type="Proteomes" id="UP000319160"/>
    </source>
</evidence>
<name>A0A553I698_9PEZI</name>
<organism evidence="2 3">
    <name type="scientific">Xylaria flabelliformis</name>
    <dbReference type="NCBI Taxonomy" id="2512241"/>
    <lineage>
        <taxon>Eukaryota</taxon>
        <taxon>Fungi</taxon>
        <taxon>Dikarya</taxon>
        <taxon>Ascomycota</taxon>
        <taxon>Pezizomycotina</taxon>
        <taxon>Sordariomycetes</taxon>
        <taxon>Xylariomycetidae</taxon>
        <taxon>Xylariales</taxon>
        <taxon>Xylariaceae</taxon>
        <taxon>Xylaria</taxon>
    </lineage>
</organism>
<evidence type="ECO:0000256" key="1">
    <source>
        <dbReference type="SAM" id="MobiDB-lite"/>
    </source>
</evidence>